<dbReference type="InterPro" id="IPR000086">
    <property type="entry name" value="NUDIX_hydrolase_dom"/>
</dbReference>
<dbReference type="InterPro" id="IPR015797">
    <property type="entry name" value="NUDIX_hydrolase-like_dom_sf"/>
</dbReference>
<dbReference type="PROSITE" id="PS51462">
    <property type="entry name" value="NUDIX"/>
    <property type="match status" value="1"/>
</dbReference>
<feature type="domain" description="Nudix hydrolase" evidence="2">
    <location>
        <begin position="41"/>
        <end position="181"/>
    </location>
</feature>
<evidence type="ECO:0000259" key="2">
    <source>
        <dbReference type="PROSITE" id="PS51462"/>
    </source>
</evidence>
<dbReference type="Gene3D" id="3.90.79.10">
    <property type="entry name" value="Nucleoside Triphosphate Pyrophosphohydrolase"/>
    <property type="match status" value="1"/>
</dbReference>
<dbReference type="RefSeq" id="WP_228106141.1">
    <property type="nucleotide sequence ID" value="NZ_CP101637.1"/>
</dbReference>
<gene>
    <name evidence="3" type="ORF">TEMA_38070</name>
</gene>
<dbReference type="CDD" id="cd03674">
    <property type="entry name" value="NUDIX_Hydrolase"/>
    <property type="match status" value="1"/>
</dbReference>
<organism evidence="3 4">
    <name type="scientific">Terrisporobacter mayombei</name>
    <dbReference type="NCBI Taxonomy" id="1541"/>
    <lineage>
        <taxon>Bacteria</taxon>
        <taxon>Bacillati</taxon>
        <taxon>Bacillota</taxon>
        <taxon>Clostridia</taxon>
        <taxon>Peptostreptococcales</taxon>
        <taxon>Peptostreptococcaceae</taxon>
        <taxon>Terrisporobacter</taxon>
    </lineage>
</organism>
<evidence type="ECO:0000313" key="3">
    <source>
        <dbReference type="EMBL" id="WMT83296.1"/>
    </source>
</evidence>
<keyword evidence="4" id="KW-1185">Reference proteome</keyword>
<protein>
    <recommendedName>
        <fullName evidence="2">Nudix hydrolase domain-containing protein</fullName>
    </recommendedName>
</protein>
<dbReference type="Proteomes" id="UP001235030">
    <property type="component" value="Chromosome"/>
</dbReference>
<accession>A0ABY9Q6X4</accession>
<evidence type="ECO:0000313" key="4">
    <source>
        <dbReference type="Proteomes" id="UP001235030"/>
    </source>
</evidence>
<reference evidence="3 4" key="1">
    <citation type="submission" date="2022-07" db="EMBL/GenBank/DDBJ databases">
        <title>Genome sequence of Terrisporobacter mayombei DSM6539.</title>
        <authorList>
            <person name="Boeer T."/>
            <person name="Bengelsdorf F.R."/>
            <person name="Daniel R."/>
            <person name="Poehlein A."/>
        </authorList>
    </citation>
    <scope>NUCLEOTIDE SEQUENCE [LARGE SCALE GENOMIC DNA]</scope>
    <source>
        <strain evidence="3 4">DSM 6539</strain>
    </source>
</reference>
<evidence type="ECO:0000256" key="1">
    <source>
        <dbReference type="ARBA" id="ARBA00005582"/>
    </source>
</evidence>
<comment type="similarity">
    <text evidence="1">Belongs to the Nudix hydrolase family.</text>
</comment>
<dbReference type="PANTHER" id="PTHR43736:SF1">
    <property type="entry name" value="DIHYDRONEOPTERIN TRIPHOSPHATE DIPHOSPHATASE"/>
    <property type="match status" value="1"/>
</dbReference>
<dbReference type="SUPFAM" id="SSF55811">
    <property type="entry name" value="Nudix"/>
    <property type="match status" value="1"/>
</dbReference>
<proteinExistence type="inferred from homology"/>
<sequence>MDLRIKIENYLPCNCEEEKDKEIMIKYINTFDDVLTRNNEIGHFTSSCWIVNKDKTKVLMIYHNIYDSWSWTGGHADGDDDLLYVSLKEAKEETGIKNVTPLSEEIFSLEVLGVDGHMKKGKYVASHMHLNVTYLLCADENEMTHIKADENSGVKWFDLDEAVEASNEPYMKKIYGKLNKKLKDLK</sequence>
<dbReference type="Pfam" id="PF00293">
    <property type="entry name" value="NUDIX"/>
    <property type="match status" value="1"/>
</dbReference>
<name>A0ABY9Q6X4_9FIRM</name>
<dbReference type="EMBL" id="CP101637">
    <property type="protein sequence ID" value="WMT83296.1"/>
    <property type="molecule type" value="Genomic_DNA"/>
</dbReference>
<dbReference type="PANTHER" id="PTHR43736">
    <property type="entry name" value="ADP-RIBOSE PYROPHOSPHATASE"/>
    <property type="match status" value="1"/>
</dbReference>